<keyword evidence="4" id="KW-1185">Reference proteome</keyword>
<accession>A0A6G1GXL0</accession>
<evidence type="ECO:0000256" key="1">
    <source>
        <dbReference type="SAM" id="MobiDB-lite"/>
    </source>
</evidence>
<feature type="compositionally biased region" description="Basic and acidic residues" evidence="1">
    <location>
        <begin position="221"/>
        <end position="237"/>
    </location>
</feature>
<feature type="compositionally biased region" description="Basic and acidic residues" evidence="1">
    <location>
        <begin position="199"/>
        <end position="213"/>
    </location>
</feature>
<feature type="compositionally biased region" description="Basic and acidic residues" evidence="1">
    <location>
        <begin position="575"/>
        <end position="588"/>
    </location>
</feature>
<feature type="compositionally biased region" description="Polar residues" evidence="1">
    <location>
        <begin position="468"/>
        <end position="477"/>
    </location>
</feature>
<evidence type="ECO:0000313" key="4">
    <source>
        <dbReference type="Proteomes" id="UP000800041"/>
    </source>
</evidence>
<feature type="transmembrane region" description="Helical" evidence="2">
    <location>
        <begin position="92"/>
        <end position="114"/>
    </location>
</feature>
<evidence type="ECO:0000313" key="3">
    <source>
        <dbReference type="EMBL" id="KAF1985489.1"/>
    </source>
</evidence>
<dbReference type="EMBL" id="ML977162">
    <property type="protein sequence ID" value="KAF1985489.1"/>
    <property type="molecule type" value="Genomic_DNA"/>
</dbReference>
<feature type="compositionally biased region" description="Low complexity" evidence="1">
    <location>
        <begin position="517"/>
        <end position="527"/>
    </location>
</feature>
<keyword evidence="2" id="KW-1133">Transmembrane helix</keyword>
<feature type="compositionally biased region" description="Basic and acidic residues" evidence="1">
    <location>
        <begin position="425"/>
        <end position="437"/>
    </location>
</feature>
<sequence>MAPLPAFLVKPAFLEKLHRGDSELEHRSTAPVLNDLYVSSVEQDTIVKRDETMPPLALHSLHHREAANVPGSAKSDYGSGAKPATDFNNAGFLALFALIGAGMTVATIWFFFWAKNGGFKWRKHDWDDYKSTVLRRKGPDGKTLSNATKSTKLGGGSVVHSQTTLSDGYTDVTYEEVQEKKRIRGGGGDDRRHRNTRSGRHDAELRDYRHEKPAQVGGLNRQHDGSHWDYTNSERSDLLTASDLSSRPLNPTGAAKPDKRREKAERARRAKDAKDAKVREKEQAKKDKEAAKAAKKKGAWVQKSNPSSSHKDSDTSPSKNPLLNPDTNSPNNTPTKSRKSRDVSNAYSFTVGDDHTEYTGTSYSSPYTATHSGQGSATHPPASDSYYTSYRPNAIPEYPVLPKATSTPPQAQKNSRYHNRASDSSPRRNSGDRERKSHSASPRKSHRHTDSGTGSSSRPHSRTRDGNSHASGDTGTKSYPCHIPGVSSAAKPTISVVQPSVNHGHGHGHTVMPANVVPPSTVVSGGVAPEDSVSQIGTRAQRERQRERERERRERRERRDGKSGGEGAGRRGYRRGAEVRSRGRRDSLSDSGDE</sequence>
<feature type="region of interest" description="Disordered" evidence="1">
    <location>
        <begin position="179"/>
        <end position="486"/>
    </location>
</feature>
<feature type="compositionally biased region" description="Basic residues" evidence="1">
    <location>
        <begin position="438"/>
        <end position="447"/>
    </location>
</feature>
<dbReference type="Proteomes" id="UP000800041">
    <property type="component" value="Unassembled WGS sequence"/>
</dbReference>
<proteinExistence type="predicted"/>
<name>A0A6G1GXL0_9PEZI</name>
<reference evidence="3" key="1">
    <citation type="journal article" date="2020" name="Stud. Mycol.">
        <title>101 Dothideomycetes genomes: a test case for predicting lifestyles and emergence of pathogens.</title>
        <authorList>
            <person name="Haridas S."/>
            <person name="Albert R."/>
            <person name="Binder M."/>
            <person name="Bloem J."/>
            <person name="Labutti K."/>
            <person name="Salamov A."/>
            <person name="Andreopoulos B."/>
            <person name="Baker S."/>
            <person name="Barry K."/>
            <person name="Bills G."/>
            <person name="Bluhm B."/>
            <person name="Cannon C."/>
            <person name="Castanera R."/>
            <person name="Culley D."/>
            <person name="Daum C."/>
            <person name="Ezra D."/>
            <person name="Gonzalez J."/>
            <person name="Henrissat B."/>
            <person name="Kuo A."/>
            <person name="Liang C."/>
            <person name="Lipzen A."/>
            <person name="Lutzoni F."/>
            <person name="Magnuson J."/>
            <person name="Mondo S."/>
            <person name="Nolan M."/>
            <person name="Ohm R."/>
            <person name="Pangilinan J."/>
            <person name="Park H.-J."/>
            <person name="Ramirez L."/>
            <person name="Alfaro M."/>
            <person name="Sun H."/>
            <person name="Tritt A."/>
            <person name="Yoshinaga Y."/>
            <person name="Zwiers L.-H."/>
            <person name="Turgeon B."/>
            <person name="Goodwin S."/>
            <person name="Spatafora J."/>
            <person name="Crous P."/>
            <person name="Grigoriev I."/>
        </authorList>
    </citation>
    <scope>NUCLEOTIDE SEQUENCE</scope>
    <source>
        <strain evidence="3">CBS 113979</strain>
    </source>
</reference>
<dbReference type="OrthoDB" id="5393404at2759"/>
<organism evidence="3 4">
    <name type="scientific">Aulographum hederae CBS 113979</name>
    <dbReference type="NCBI Taxonomy" id="1176131"/>
    <lineage>
        <taxon>Eukaryota</taxon>
        <taxon>Fungi</taxon>
        <taxon>Dikarya</taxon>
        <taxon>Ascomycota</taxon>
        <taxon>Pezizomycotina</taxon>
        <taxon>Dothideomycetes</taxon>
        <taxon>Pleosporomycetidae</taxon>
        <taxon>Aulographales</taxon>
        <taxon>Aulographaceae</taxon>
    </lineage>
</organism>
<evidence type="ECO:0000256" key="2">
    <source>
        <dbReference type="SAM" id="Phobius"/>
    </source>
</evidence>
<feature type="region of interest" description="Disordered" evidence="1">
    <location>
        <begin position="135"/>
        <end position="162"/>
    </location>
</feature>
<gene>
    <name evidence="3" type="ORF">K402DRAFT_394826</name>
</gene>
<feature type="compositionally biased region" description="Basic and acidic residues" evidence="1">
    <location>
        <begin position="540"/>
        <end position="563"/>
    </location>
</feature>
<dbReference type="AlphaFoldDB" id="A0A6G1GXL0"/>
<feature type="compositionally biased region" description="Polar residues" evidence="1">
    <location>
        <begin position="358"/>
        <end position="377"/>
    </location>
</feature>
<feature type="compositionally biased region" description="Polar residues" evidence="1">
    <location>
        <begin position="404"/>
        <end position="414"/>
    </location>
</feature>
<feature type="region of interest" description="Disordered" evidence="1">
    <location>
        <begin position="498"/>
        <end position="594"/>
    </location>
</feature>
<protein>
    <submittedName>
        <fullName evidence="3">Uncharacterized protein</fullName>
    </submittedName>
</protein>
<keyword evidence="2" id="KW-0812">Transmembrane</keyword>
<feature type="compositionally biased region" description="Basic and acidic residues" evidence="1">
    <location>
        <begin position="256"/>
        <end position="292"/>
    </location>
</feature>
<feature type="compositionally biased region" description="Low complexity" evidence="1">
    <location>
        <begin position="315"/>
        <end position="335"/>
    </location>
</feature>
<keyword evidence="2" id="KW-0472">Membrane</keyword>